<feature type="compositionally biased region" description="Basic and acidic residues" evidence="1">
    <location>
        <begin position="42"/>
        <end position="66"/>
    </location>
</feature>
<feature type="region of interest" description="Disordered" evidence="1">
    <location>
        <begin position="15"/>
        <end position="66"/>
    </location>
</feature>
<evidence type="ECO:0000313" key="3">
    <source>
        <dbReference type="Proteomes" id="UP001341840"/>
    </source>
</evidence>
<dbReference type="EMBL" id="JASCZI010000038">
    <property type="protein sequence ID" value="MED6107458.1"/>
    <property type="molecule type" value="Genomic_DNA"/>
</dbReference>
<organism evidence="2 3">
    <name type="scientific">Stylosanthes scabra</name>
    <dbReference type="NCBI Taxonomy" id="79078"/>
    <lineage>
        <taxon>Eukaryota</taxon>
        <taxon>Viridiplantae</taxon>
        <taxon>Streptophyta</taxon>
        <taxon>Embryophyta</taxon>
        <taxon>Tracheophyta</taxon>
        <taxon>Spermatophyta</taxon>
        <taxon>Magnoliopsida</taxon>
        <taxon>eudicotyledons</taxon>
        <taxon>Gunneridae</taxon>
        <taxon>Pentapetalae</taxon>
        <taxon>rosids</taxon>
        <taxon>fabids</taxon>
        <taxon>Fabales</taxon>
        <taxon>Fabaceae</taxon>
        <taxon>Papilionoideae</taxon>
        <taxon>50 kb inversion clade</taxon>
        <taxon>dalbergioids sensu lato</taxon>
        <taxon>Dalbergieae</taxon>
        <taxon>Pterocarpus clade</taxon>
        <taxon>Stylosanthes</taxon>
    </lineage>
</organism>
<comment type="caution">
    <text evidence="2">The sequence shown here is derived from an EMBL/GenBank/DDBJ whole genome shotgun (WGS) entry which is preliminary data.</text>
</comment>
<proteinExistence type="predicted"/>
<name>A0ABU6Q7L3_9FABA</name>
<accession>A0ABU6Q7L3</accession>
<evidence type="ECO:0000313" key="2">
    <source>
        <dbReference type="EMBL" id="MED6107458.1"/>
    </source>
</evidence>
<feature type="compositionally biased region" description="Acidic residues" evidence="1">
    <location>
        <begin position="24"/>
        <end position="41"/>
    </location>
</feature>
<gene>
    <name evidence="2" type="ORF">PIB30_014309</name>
</gene>
<dbReference type="Proteomes" id="UP001341840">
    <property type="component" value="Unassembled WGS sequence"/>
</dbReference>
<keyword evidence="3" id="KW-1185">Reference proteome</keyword>
<reference evidence="2 3" key="1">
    <citation type="journal article" date="2023" name="Plants (Basel)">
        <title>Bridging the Gap: Combining Genomics and Transcriptomics Approaches to Understand Stylosanthes scabra, an Orphan Legume from the Brazilian Caatinga.</title>
        <authorList>
            <person name="Ferreira-Neto J.R.C."/>
            <person name="da Silva M.D."/>
            <person name="Binneck E."/>
            <person name="de Melo N.F."/>
            <person name="da Silva R.H."/>
            <person name="de Melo A.L.T.M."/>
            <person name="Pandolfi V."/>
            <person name="Bustamante F.O."/>
            <person name="Brasileiro-Vidal A.C."/>
            <person name="Benko-Iseppon A.M."/>
        </authorList>
    </citation>
    <scope>NUCLEOTIDE SEQUENCE [LARGE SCALE GENOMIC DNA]</scope>
    <source>
        <tissue evidence="2">Leaves</tissue>
    </source>
</reference>
<sequence length="137" mass="15368">MGEVLIQATEFEMATKNSGHYTDLDDTDLEDEDYNPEASEEELSKEPLDKLSEKEEVGRSGKETRHKDRDVWKVHVIDNEVERPENITAKQIFSLPAGRKVELPFDALLRPIGDASASLSTVLESMASDFSLFSPLV</sequence>
<protein>
    <submittedName>
        <fullName evidence="2">Uncharacterized protein</fullName>
    </submittedName>
</protein>
<evidence type="ECO:0000256" key="1">
    <source>
        <dbReference type="SAM" id="MobiDB-lite"/>
    </source>
</evidence>